<evidence type="ECO:0000313" key="4">
    <source>
        <dbReference type="EMBL" id="MBB5219762.1"/>
    </source>
</evidence>
<gene>
    <name evidence="4" type="ORF">HNP77_002144</name>
</gene>
<dbReference type="PRINTS" id="PR00081">
    <property type="entry name" value="GDHRDH"/>
</dbReference>
<organism evidence="4 5">
    <name type="scientific">Treponema rectale</name>
    <dbReference type="NCBI Taxonomy" id="744512"/>
    <lineage>
        <taxon>Bacteria</taxon>
        <taxon>Pseudomonadati</taxon>
        <taxon>Spirochaetota</taxon>
        <taxon>Spirochaetia</taxon>
        <taxon>Spirochaetales</taxon>
        <taxon>Treponemataceae</taxon>
        <taxon>Treponema</taxon>
    </lineage>
</organism>
<dbReference type="PANTHER" id="PTHR42901:SF1">
    <property type="entry name" value="ALCOHOL DEHYDROGENASE"/>
    <property type="match status" value="1"/>
</dbReference>
<dbReference type="InterPro" id="IPR036291">
    <property type="entry name" value="NAD(P)-bd_dom_sf"/>
</dbReference>
<accession>A0A840SK86</accession>
<evidence type="ECO:0000256" key="2">
    <source>
        <dbReference type="ARBA" id="ARBA00023002"/>
    </source>
</evidence>
<name>A0A840SK86_9SPIR</name>
<dbReference type="Pfam" id="PF00106">
    <property type="entry name" value="adh_short"/>
    <property type="match status" value="1"/>
</dbReference>
<dbReference type="SUPFAM" id="SSF51735">
    <property type="entry name" value="NAD(P)-binding Rossmann-fold domains"/>
    <property type="match status" value="1"/>
</dbReference>
<evidence type="ECO:0000313" key="5">
    <source>
        <dbReference type="Proteomes" id="UP000578697"/>
    </source>
</evidence>
<dbReference type="AlphaFoldDB" id="A0A840SK86"/>
<comment type="caution">
    <text evidence="4">The sequence shown here is derived from an EMBL/GenBank/DDBJ whole genome shotgun (WGS) entry which is preliminary data.</text>
</comment>
<evidence type="ECO:0000256" key="1">
    <source>
        <dbReference type="ARBA" id="ARBA00006484"/>
    </source>
</evidence>
<dbReference type="PROSITE" id="PS00061">
    <property type="entry name" value="ADH_SHORT"/>
    <property type="match status" value="1"/>
</dbReference>
<reference evidence="4 5" key="1">
    <citation type="submission" date="2020-08" db="EMBL/GenBank/DDBJ databases">
        <title>Genomic Encyclopedia of Type Strains, Phase IV (KMG-IV): sequencing the most valuable type-strain genomes for metagenomic binning, comparative biology and taxonomic classification.</title>
        <authorList>
            <person name="Goeker M."/>
        </authorList>
    </citation>
    <scope>NUCLEOTIDE SEQUENCE [LARGE SCALE GENOMIC DNA]</scope>
    <source>
        <strain evidence="4 5">DSM 103679</strain>
    </source>
</reference>
<dbReference type="PIRSF" id="PIRSF000126">
    <property type="entry name" value="11-beta-HSD1"/>
    <property type="match status" value="1"/>
</dbReference>
<dbReference type="EMBL" id="JACHFR010000003">
    <property type="protein sequence ID" value="MBB5219762.1"/>
    <property type="molecule type" value="Genomic_DNA"/>
</dbReference>
<protein>
    <recommendedName>
        <fullName evidence="6">Short-chain dehydrogenase</fullName>
    </recommendedName>
</protein>
<dbReference type="Proteomes" id="UP000578697">
    <property type="component" value="Unassembled WGS sequence"/>
</dbReference>
<dbReference type="PRINTS" id="PR00080">
    <property type="entry name" value="SDRFAMILY"/>
</dbReference>
<dbReference type="InterPro" id="IPR002347">
    <property type="entry name" value="SDR_fam"/>
</dbReference>
<dbReference type="Gene3D" id="3.40.50.720">
    <property type="entry name" value="NAD(P)-binding Rossmann-like Domain"/>
    <property type="match status" value="1"/>
</dbReference>
<sequence>MKEIIIVTGASSGMGTCFAAELADEQPDELWLVARRNDRLEALKKEIELKHSGVKVKPVALDISGKKGAFEIKALLEEENKIHEKEGGICIKVLVNNAGFGTYGEFADTDTEREMDMIELNCTSLTGITGFALPYMKKGSRIINTASLASFLPLGNFAVYGASKAFVLSFSVALRAELKHRGISVTALCPGPVSTEFADVASRGARKEVLHGKDPVKTVRHAVKASRKGKLYSMFAFKWKFKAAASRFIGRYAGAWFTFKYCKRPSN</sequence>
<dbReference type="InterPro" id="IPR020904">
    <property type="entry name" value="Sc_DH/Rdtase_CS"/>
</dbReference>
<evidence type="ECO:0008006" key="6">
    <source>
        <dbReference type="Google" id="ProtNLM"/>
    </source>
</evidence>
<proteinExistence type="inferred from homology"/>
<dbReference type="GO" id="GO:0016491">
    <property type="term" value="F:oxidoreductase activity"/>
    <property type="evidence" value="ECO:0007669"/>
    <property type="project" value="UniProtKB-KW"/>
</dbReference>
<keyword evidence="5" id="KW-1185">Reference proteome</keyword>
<evidence type="ECO:0000256" key="3">
    <source>
        <dbReference type="RuleBase" id="RU000363"/>
    </source>
</evidence>
<dbReference type="PANTHER" id="PTHR42901">
    <property type="entry name" value="ALCOHOL DEHYDROGENASE"/>
    <property type="match status" value="1"/>
</dbReference>
<keyword evidence="2" id="KW-0560">Oxidoreductase</keyword>
<dbReference type="RefSeq" id="WP_184653171.1">
    <property type="nucleotide sequence ID" value="NZ_JACHFR010000003.1"/>
</dbReference>
<comment type="similarity">
    <text evidence="1 3">Belongs to the short-chain dehydrogenases/reductases (SDR) family.</text>
</comment>